<dbReference type="Pfam" id="PF11964">
    <property type="entry name" value="SpoIIAA-like"/>
    <property type="match status" value="1"/>
</dbReference>
<dbReference type="OrthoDB" id="4729899at2"/>
<gene>
    <name evidence="1" type="ORF">TL10_11440</name>
</gene>
<evidence type="ECO:0000313" key="1">
    <source>
        <dbReference type="EMBL" id="KIU16903.1"/>
    </source>
</evidence>
<accession>A0A0D1J5M8</accession>
<dbReference type="PATRIC" id="fig|280871.6.peg.2375"/>
<dbReference type="Proteomes" id="UP000032221">
    <property type="component" value="Unassembled WGS sequence"/>
</dbReference>
<organism evidence="1 2">
    <name type="scientific">Mycolicibacterium llatzerense</name>
    <dbReference type="NCBI Taxonomy" id="280871"/>
    <lineage>
        <taxon>Bacteria</taxon>
        <taxon>Bacillati</taxon>
        <taxon>Actinomycetota</taxon>
        <taxon>Actinomycetes</taxon>
        <taxon>Mycobacteriales</taxon>
        <taxon>Mycobacteriaceae</taxon>
        <taxon>Mycolicibacterium</taxon>
    </lineage>
</organism>
<dbReference type="RefSeq" id="WP_043985738.1">
    <property type="nucleotide sequence ID" value="NZ_JXST01000013.1"/>
</dbReference>
<proteinExistence type="predicted"/>
<name>A0A0D1J5M8_9MYCO</name>
<dbReference type="AlphaFoldDB" id="A0A0D1J5M8"/>
<dbReference type="InterPro" id="IPR036513">
    <property type="entry name" value="STAS_dom_sf"/>
</dbReference>
<evidence type="ECO:0000313" key="2">
    <source>
        <dbReference type="Proteomes" id="UP000032221"/>
    </source>
</evidence>
<protein>
    <recommendedName>
        <fullName evidence="3">STAS/SEC14 domain-containing protein</fullName>
    </recommendedName>
</protein>
<evidence type="ECO:0008006" key="3">
    <source>
        <dbReference type="Google" id="ProtNLM"/>
    </source>
</evidence>
<dbReference type="InterPro" id="IPR038396">
    <property type="entry name" value="SpoIIAA-like_sf"/>
</dbReference>
<keyword evidence="2" id="KW-1185">Reference proteome</keyword>
<dbReference type="EMBL" id="JXST01000013">
    <property type="protein sequence ID" value="KIU16903.1"/>
    <property type="molecule type" value="Genomic_DNA"/>
</dbReference>
<reference evidence="1 2" key="1">
    <citation type="submission" date="2015-01" db="EMBL/GenBank/DDBJ databases">
        <title>Genome sequence of Mycobacterium llatzerense and Mycobacterium immunogenum recovered from brain abscess.</title>
        <authorList>
            <person name="Greninger A.L."/>
            <person name="Langelier C."/>
            <person name="Cunningham G."/>
            <person name="Chiu C.Y."/>
            <person name="Miller S."/>
        </authorList>
    </citation>
    <scope>NUCLEOTIDE SEQUENCE [LARGE SCALE GENOMIC DNA]</scope>
    <source>
        <strain evidence="1 2">CLUC14</strain>
    </source>
</reference>
<dbReference type="InterPro" id="IPR021866">
    <property type="entry name" value="SpoIIAA-like"/>
</dbReference>
<sequence>MIDQQWDADNSILTIRPESPLSTGDFAAIAQTVDPKIEQGSDLGGLIIDAPHFPGWDSFGAMVTHMRFVHDHHKHVKKIAIVTDSPMAGVAQHLVSHFIAAEIRPFPTGQVDQAKEWITGAGQSEDPRP</sequence>
<dbReference type="Gene3D" id="3.40.50.10600">
    <property type="entry name" value="SpoIIaa-like domains"/>
    <property type="match status" value="1"/>
</dbReference>
<comment type="caution">
    <text evidence="1">The sequence shown here is derived from an EMBL/GenBank/DDBJ whole genome shotgun (WGS) entry which is preliminary data.</text>
</comment>
<dbReference type="SUPFAM" id="SSF52091">
    <property type="entry name" value="SpoIIaa-like"/>
    <property type="match status" value="1"/>
</dbReference>